<evidence type="ECO:0000256" key="2">
    <source>
        <dbReference type="ARBA" id="ARBA00022737"/>
    </source>
</evidence>
<dbReference type="SUPFAM" id="SSF117281">
    <property type="entry name" value="Kelch motif"/>
    <property type="match status" value="1"/>
</dbReference>
<dbReference type="InterPro" id="IPR000210">
    <property type="entry name" value="BTB/POZ_dom"/>
</dbReference>
<dbReference type="GeneTree" id="ENSGT00940000154664"/>
<reference evidence="4" key="2">
    <citation type="submission" date="2025-08" db="UniProtKB">
        <authorList>
            <consortium name="Ensembl"/>
        </authorList>
    </citation>
    <scope>IDENTIFICATION</scope>
</reference>
<dbReference type="PIRSF" id="PIRSF037037">
    <property type="entry name" value="Kelch-like_protein_gigaxonin"/>
    <property type="match status" value="1"/>
</dbReference>
<dbReference type="Pfam" id="PF07707">
    <property type="entry name" value="BACK"/>
    <property type="match status" value="1"/>
</dbReference>
<dbReference type="FunFam" id="1.25.40.420:FF:000001">
    <property type="entry name" value="Kelch-like family member 12"/>
    <property type="match status" value="1"/>
</dbReference>
<dbReference type="SUPFAM" id="SSF54695">
    <property type="entry name" value="POZ domain"/>
    <property type="match status" value="1"/>
</dbReference>
<reference evidence="4" key="1">
    <citation type="submission" date="2019-06" db="EMBL/GenBank/DDBJ databases">
        <authorList>
            <consortium name="Wellcome Sanger Institute Data Sharing"/>
        </authorList>
    </citation>
    <scope>NUCLEOTIDE SEQUENCE [LARGE SCALE GENOMIC DNA]</scope>
</reference>
<dbReference type="SMART" id="SM00875">
    <property type="entry name" value="BACK"/>
    <property type="match status" value="1"/>
</dbReference>
<dbReference type="AlphaFoldDB" id="A0A668ACE8"/>
<dbReference type="Pfam" id="PF00651">
    <property type="entry name" value="BTB"/>
    <property type="match status" value="1"/>
</dbReference>
<proteinExistence type="predicted"/>
<name>A0A668ACE8_9TELE</name>
<dbReference type="CDD" id="cd18450">
    <property type="entry name" value="BACK_KLHL10"/>
    <property type="match status" value="1"/>
</dbReference>
<dbReference type="InterPro" id="IPR011705">
    <property type="entry name" value="BACK"/>
</dbReference>
<evidence type="ECO:0000256" key="1">
    <source>
        <dbReference type="ARBA" id="ARBA00022441"/>
    </source>
</evidence>
<dbReference type="Gene3D" id="3.30.710.10">
    <property type="entry name" value="Potassium Channel Kv1.1, Chain A"/>
    <property type="match status" value="1"/>
</dbReference>
<dbReference type="Ensembl" id="ENSMMDT00005049819.1">
    <property type="protein sequence ID" value="ENSMMDP00005048863.1"/>
    <property type="gene ID" value="ENSMMDG00005022219.1"/>
</dbReference>
<evidence type="ECO:0000259" key="3">
    <source>
        <dbReference type="PROSITE" id="PS50097"/>
    </source>
</evidence>
<keyword evidence="2" id="KW-0677">Repeat</keyword>
<protein>
    <submittedName>
        <fullName evidence="4">Kelch like family member 10</fullName>
    </submittedName>
</protein>
<feature type="domain" description="BTB" evidence="3">
    <location>
        <begin position="23"/>
        <end position="90"/>
    </location>
</feature>
<dbReference type="Gene3D" id="1.25.40.420">
    <property type="match status" value="1"/>
</dbReference>
<evidence type="ECO:0000313" key="4">
    <source>
        <dbReference type="Ensembl" id="ENSMMDP00005048863.1"/>
    </source>
</evidence>
<dbReference type="PRINTS" id="PR00501">
    <property type="entry name" value="KELCHREPEAT"/>
</dbReference>
<dbReference type="PROSITE" id="PS50097">
    <property type="entry name" value="BTB"/>
    <property type="match status" value="1"/>
</dbReference>
<dbReference type="SMART" id="SM00612">
    <property type="entry name" value="Kelch"/>
    <property type="match status" value="5"/>
</dbReference>
<organism evidence="4 5">
    <name type="scientific">Myripristis murdjan</name>
    <name type="common">pinecone soldierfish</name>
    <dbReference type="NCBI Taxonomy" id="586833"/>
    <lineage>
        <taxon>Eukaryota</taxon>
        <taxon>Metazoa</taxon>
        <taxon>Chordata</taxon>
        <taxon>Craniata</taxon>
        <taxon>Vertebrata</taxon>
        <taxon>Euteleostomi</taxon>
        <taxon>Actinopterygii</taxon>
        <taxon>Neopterygii</taxon>
        <taxon>Teleostei</taxon>
        <taxon>Neoteleostei</taxon>
        <taxon>Acanthomorphata</taxon>
        <taxon>Holocentriformes</taxon>
        <taxon>Holocentridae</taxon>
        <taxon>Myripristis</taxon>
    </lineage>
</organism>
<dbReference type="Pfam" id="PF01344">
    <property type="entry name" value="Kelch_1"/>
    <property type="match status" value="6"/>
</dbReference>
<dbReference type="PANTHER" id="PTHR24412:SF172">
    <property type="entry name" value="KELCH-LIKE PROTEIN 10"/>
    <property type="match status" value="1"/>
</dbReference>
<evidence type="ECO:0000313" key="5">
    <source>
        <dbReference type="Proteomes" id="UP000472263"/>
    </source>
</evidence>
<dbReference type="InterPro" id="IPR011333">
    <property type="entry name" value="SKP1/BTB/POZ_sf"/>
</dbReference>
<gene>
    <name evidence="4" type="primary">KLHL10</name>
</gene>
<dbReference type="Proteomes" id="UP000472263">
    <property type="component" value="Chromosome 2"/>
</dbReference>
<dbReference type="InterPro" id="IPR006652">
    <property type="entry name" value="Kelch_1"/>
</dbReference>
<dbReference type="InterPro" id="IPR015915">
    <property type="entry name" value="Kelch-typ_b-propeller"/>
</dbReference>
<dbReference type="Gene3D" id="2.120.10.80">
    <property type="entry name" value="Kelch-type beta propeller"/>
    <property type="match status" value="1"/>
</dbReference>
<dbReference type="InterPro" id="IPR017096">
    <property type="entry name" value="BTB-kelch_protein"/>
</dbReference>
<keyword evidence="5" id="KW-1185">Reference proteome</keyword>
<keyword evidence="1" id="KW-0880">Kelch repeat</keyword>
<accession>A0A668ACE8</accession>
<dbReference type="SMART" id="SM00225">
    <property type="entry name" value="BTB"/>
    <property type="match status" value="1"/>
</dbReference>
<reference evidence="4" key="3">
    <citation type="submission" date="2025-09" db="UniProtKB">
        <authorList>
            <consortium name="Ensembl"/>
        </authorList>
    </citation>
    <scope>IDENTIFICATION</scope>
</reference>
<dbReference type="PANTHER" id="PTHR24412">
    <property type="entry name" value="KELCH PROTEIN"/>
    <property type="match status" value="1"/>
</dbReference>
<sequence>MDGQRKAAAFAVFNQLRLQGKLCDVVIRVDNVDFNAHKVVLCSCSPYFRALFDSQWTKPEDKVYNIPGLSSKMMRLIIEYAYTHSVPVTEDNVEELCAVADQFTVKGIIDACCRFQEKHLRSDNCIGIWKFADIYCCPELERKAFLFILHRFEEVVASEGFLQLTAEQLAVIIGRDDLNARQEKTVFEAVVRWISHSPEDRQRHMALLLSKFRLTIMNTDYFINDVKYHALVKDDAECQSIINSTFLAMYNLLNNRDPNSDGHTPLFGQRLPYAVLLAIGGWSGGGPTNGIEAYDPRADRWINVTTNEESPRAYHGATFLDGMVYCVGGFDSIDYFSSVRRFDPRTHTWHEAAPMHSCRCYVSVVTLNGCIYAMGGYDGHGRLNTAERYDPRTNQWTLLPHMHEQRSDASAAALRGKVFICGGFNGNECLATAECYDPDTNQWTLIAPMRSRRSGVGVVAYRGHIYAVGGFDGTNRLQSVEAYNPVINSWHNMPSMLTPRSNFGIEVVDDLLFAVGGFNGFTTTFNVECYDGDDACCQSLKSSWRPDDRLTRLGRPATAADVQRLCRDVMITGE</sequence>
<dbReference type="InParanoid" id="A0A668ACE8"/>